<protein>
    <recommendedName>
        <fullName evidence="4">DUF445 domain-containing protein</fullName>
    </recommendedName>
</protein>
<keyword evidence="1" id="KW-1133">Transmembrane helix</keyword>
<feature type="transmembrane region" description="Helical" evidence="1">
    <location>
        <begin position="5"/>
        <end position="21"/>
    </location>
</feature>
<dbReference type="PANTHER" id="PTHR38568:SF1">
    <property type="entry name" value="DUF445 DOMAIN-CONTAINING PROTEIN"/>
    <property type="match status" value="1"/>
</dbReference>
<keyword evidence="1" id="KW-0472">Membrane</keyword>
<gene>
    <name evidence="2" type="ORF">PCIT_a2709</name>
</gene>
<reference evidence="2" key="2">
    <citation type="submission" date="2015-03" db="EMBL/GenBank/DDBJ databases">
        <title>Genome sequence of Pseudoalteromonas citrea.</title>
        <authorList>
            <person name="Xie B.-B."/>
            <person name="Rong J.-C."/>
            <person name="Qin Q.-L."/>
            <person name="Zhang Y.-Z."/>
        </authorList>
    </citation>
    <scope>NUCLEOTIDE SEQUENCE</scope>
    <source>
        <strain evidence="2">DSM 8771</strain>
    </source>
</reference>
<keyword evidence="1" id="KW-0812">Transmembrane</keyword>
<dbReference type="Proteomes" id="UP000016487">
    <property type="component" value="Unassembled WGS sequence"/>
</dbReference>
<dbReference type="EMBL" id="AHBZ03000021">
    <property type="protein sequence ID" value="KAF7769806.1"/>
    <property type="molecule type" value="Genomic_DNA"/>
</dbReference>
<evidence type="ECO:0000313" key="2">
    <source>
        <dbReference type="EMBL" id="KAF7769806.1"/>
    </source>
</evidence>
<feature type="transmembrane region" description="Helical" evidence="1">
    <location>
        <begin position="208"/>
        <end position="229"/>
    </location>
</feature>
<dbReference type="RefSeq" id="WP_010363974.1">
    <property type="nucleotide sequence ID" value="NZ_AHBZ03000021.1"/>
</dbReference>
<dbReference type="AlphaFoldDB" id="A0AAD4AHL4"/>
<sequence>MNKSLITNIVATLCVLVGYLSGHAIVFSVGIFALSGAVTNLVAIHMLFEKVPFLYGSGVITLKFKEFKSSIRVLILEEFFHKDKIANLLQSQQDNLDLAPVIKKVDLNPAFDTLVGVIESSQFGPMLTMFGGTEALQPMRSSFVEKMQDTLIDITQESKFKELMVSELVGGNASTIHDTIEQAVDHRLDELTPSMVKDIIQNMIKTHLGWLVVWGGVFGGVFGLIAALIDVT</sequence>
<name>A0AAD4AHL4_9GAMM</name>
<evidence type="ECO:0000313" key="3">
    <source>
        <dbReference type="Proteomes" id="UP000016487"/>
    </source>
</evidence>
<accession>A0AAD4AHL4</accession>
<organism evidence="2 3">
    <name type="scientific">Pseudoalteromonas citrea</name>
    <dbReference type="NCBI Taxonomy" id="43655"/>
    <lineage>
        <taxon>Bacteria</taxon>
        <taxon>Pseudomonadati</taxon>
        <taxon>Pseudomonadota</taxon>
        <taxon>Gammaproteobacteria</taxon>
        <taxon>Alteromonadales</taxon>
        <taxon>Pseudoalteromonadaceae</taxon>
        <taxon>Pseudoalteromonas</taxon>
    </lineage>
</organism>
<proteinExistence type="predicted"/>
<dbReference type="PANTHER" id="PTHR38568">
    <property type="entry name" value="DUF445 DOMAIN-CONTAINING PROTEIN-RELATED"/>
    <property type="match status" value="1"/>
</dbReference>
<evidence type="ECO:0008006" key="4">
    <source>
        <dbReference type="Google" id="ProtNLM"/>
    </source>
</evidence>
<evidence type="ECO:0000256" key="1">
    <source>
        <dbReference type="SAM" id="Phobius"/>
    </source>
</evidence>
<comment type="caution">
    <text evidence="2">The sequence shown here is derived from an EMBL/GenBank/DDBJ whole genome shotgun (WGS) entry which is preliminary data.</text>
</comment>
<reference evidence="2" key="1">
    <citation type="journal article" date="2012" name="J. Bacteriol.">
        <title>Genome sequences of type strains of seven species of the marine bacterium Pseudoalteromonas.</title>
        <authorList>
            <person name="Xie B.B."/>
            <person name="Shu Y.L."/>
            <person name="Qin Q.L."/>
            <person name="Rong J.C."/>
            <person name="Zhang X.Y."/>
            <person name="Chen X.L."/>
            <person name="Shi M."/>
            <person name="He H.L."/>
            <person name="Zhou B.C."/>
            <person name="Zhang Y.Z."/>
        </authorList>
    </citation>
    <scope>NUCLEOTIDE SEQUENCE</scope>
    <source>
        <strain evidence="2">DSM 8771</strain>
    </source>
</reference>